<evidence type="ECO:0000256" key="2">
    <source>
        <dbReference type="ARBA" id="ARBA00022801"/>
    </source>
</evidence>
<feature type="chain" id="PRO_5044960876" description="Carboxylic ester hydrolase" evidence="3">
    <location>
        <begin position="26"/>
        <end position="499"/>
    </location>
</feature>
<dbReference type="InterPro" id="IPR029058">
    <property type="entry name" value="AB_hydrolase_fold"/>
</dbReference>
<dbReference type="EMBL" id="JAXAVW010000006">
    <property type="protein sequence ID" value="MDX8030499.1"/>
    <property type="molecule type" value="Genomic_DNA"/>
</dbReference>
<dbReference type="RefSeq" id="WP_319965507.1">
    <property type="nucleotide sequence ID" value="NZ_JAXAVW010000006.1"/>
</dbReference>
<dbReference type="PROSITE" id="PS00122">
    <property type="entry name" value="CARBOXYLESTERASE_B_1"/>
    <property type="match status" value="1"/>
</dbReference>
<accession>A0ABU4SX55</accession>
<dbReference type="SUPFAM" id="SSF53474">
    <property type="entry name" value="alpha/beta-Hydrolases"/>
    <property type="match status" value="1"/>
</dbReference>
<keyword evidence="2 3" id="KW-0378">Hydrolase</keyword>
<protein>
    <recommendedName>
        <fullName evidence="3">Carboxylic ester hydrolase</fullName>
        <ecNumber evidence="3">3.1.1.-</ecNumber>
    </recommendedName>
</protein>
<keyword evidence="3" id="KW-0732">Signal</keyword>
<gene>
    <name evidence="5" type="ORF">SK803_09770</name>
</gene>
<comment type="caution">
    <text evidence="5">The sequence shown here is derived from an EMBL/GenBank/DDBJ whole genome shotgun (WGS) entry which is preliminary data.</text>
</comment>
<dbReference type="PANTHER" id="PTHR11559">
    <property type="entry name" value="CARBOXYLESTERASE"/>
    <property type="match status" value="1"/>
</dbReference>
<evidence type="ECO:0000256" key="3">
    <source>
        <dbReference type="RuleBase" id="RU361235"/>
    </source>
</evidence>
<dbReference type="InterPro" id="IPR019826">
    <property type="entry name" value="Carboxylesterase_B_AS"/>
</dbReference>
<evidence type="ECO:0000313" key="6">
    <source>
        <dbReference type="Proteomes" id="UP001285521"/>
    </source>
</evidence>
<reference evidence="5 6" key="1">
    <citation type="submission" date="2023-11" db="EMBL/GenBank/DDBJ databases">
        <title>Lentzea sokolovensis, sp. nov., Lentzea kristufkii, sp. nov., and Lentzea miocenensis, sp. nov., rare actinobacteria from Sokolov Coal Basin, Miocene lacustrine sediment, Czech Republic.</title>
        <authorList>
            <person name="Lara A."/>
            <person name="Kotroba L."/>
            <person name="Nouioui I."/>
            <person name="Neumann-Schaal M."/>
            <person name="Mast Y."/>
            <person name="Chronakova A."/>
        </authorList>
    </citation>
    <scope>NUCLEOTIDE SEQUENCE [LARGE SCALE GENOMIC DNA]</scope>
    <source>
        <strain evidence="5 6">BCCO 10_0856</strain>
    </source>
</reference>
<feature type="signal peptide" evidence="3">
    <location>
        <begin position="1"/>
        <end position="25"/>
    </location>
</feature>
<dbReference type="InterPro" id="IPR002018">
    <property type="entry name" value="CarbesteraseB"/>
</dbReference>
<dbReference type="EC" id="3.1.1.-" evidence="3"/>
<name>A0ABU4SX55_9PSEU</name>
<dbReference type="InterPro" id="IPR050309">
    <property type="entry name" value="Type-B_Carboxylest/Lipase"/>
</dbReference>
<reference evidence="5 6" key="2">
    <citation type="submission" date="2023-11" db="EMBL/GenBank/DDBJ databases">
        <authorList>
            <person name="Lara A.C."/>
            <person name="Chronakova A."/>
        </authorList>
    </citation>
    <scope>NUCLEOTIDE SEQUENCE [LARGE SCALE GENOMIC DNA]</scope>
    <source>
        <strain evidence="5 6">BCCO 10_0856</strain>
    </source>
</reference>
<organism evidence="5 6">
    <name type="scientific">Lentzea miocenica</name>
    <dbReference type="NCBI Taxonomy" id="3095431"/>
    <lineage>
        <taxon>Bacteria</taxon>
        <taxon>Bacillati</taxon>
        <taxon>Actinomycetota</taxon>
        <taxon>Actinomycetes</taxon>
        <taxon>Pseudonocardiales</taxon>
        <taxon>Pseudonocardiaceae</taxon>
        <taxon>Lentzea</taxon>
    </lineage>
</organism>
<keyword evidence="6" id="KW-1185">Reference proteome</keyword>
<dbReference type="Gene3D" id="3.40.50.1820">
    <property type="entry name" value="alpha/beta hydrolase"/>
    <property type="match status" value="1"/>
</dbReference>
<comment type="similarity">
    <text evidence="1 3">Belongs to the type-B carboxylesterase/lipase family.</text>
</comment>
<evidence type="ECO:0000313" key="5">
    <source>
        <dbReference type="EMBL" id="MDX8030499.1"/>
    </source>
</evidence>
<proteinExistence type="inferred from homology"/>
<evidence type="ECO:0000256" key="1">
    <source>
        <dbReference type="ARBA" id="ARBA00005964"/>
    </source>
</evidence>
<evidence type="ECO:0000259" key="4">
    <source>
        <dbReference type="Pfam" id="PF00135"/>
    </source>
</evidence>
<sequence>MARKLTAALAAAMTLVGIAVPAAHADGDGHVVRTDKGVLSGTVTGTYRTFGNIPFAAAPVGENRWRDPQPVTPWQGVRDATKPAPMCAQNADLGQPAGSETEDCLHLNVTTPAGQARKPRPVMVWIHGGSFTSGSGSMYDARAFATKNDVVVVTINYRLGVFGYFGYPGLRGSGAFGIADQQAALKWVQRNARAFGGDARNVTIFGESAGGLSVCAQLASPRAGGLFAKAIIQSGPCGVDAPSFAKPGEFVHLWKPRAEVEKQGVGTAGCADIACLRAQPVSKLLTVHAQFSSPAYDTAVLPIDPVVAQKTGRMHHVPTLVGSTHDEMTLFVPMIYPRPVPESSYQEQLVALFGEHADEVAAEYPVNGNGDARDEIARTLTDKSWSCTSQTTRDELGRHARVSGYEFADRNVPVFFPGMPPFPGGYGAFHASELPLLFDFGVPLTPGQRELSDYMIAAWGRFARTGDPGWRADVQSLAAGAIGPADFVKDHKCGFWGQL</sequence>
<feature type="domain" description="Carboxylesterase type B" evidence="4">
    <location>
        <begin position="30"/>
        <end position="469"/>
    </location>
</feature>
<dbReference type="Pfam" id="PF00135">
    <property type="entry name" value="COesterase"/>
    <property type="match status" value="1"/>
</dbReference>
<dbReference type="Proteomes" id="UP001285521">
    <property type="component" value="Unassembled WGS sequence"/>
</dbReference>